<dbReference type="Proteomes" id="UP000266915">
    <property type="component" value="Unassembled WGS sequence"/>
</dbReference>
<accession>A0A3N2C2Q6</accession>
<dbReference type="Gene3D" id="3.40.190.10">
    <property type="entry name" value="Periplasmic binding protein-like II"/>
    <property type="match status" value="2"/>
</dbReference>
<dbReference type="AlphaFoldDB" id="A0A3N2C2Q6"/>
<dbReference type="InterPro" id="IPR050490">
    <property type="entry name" value="Bact_solute-bd_prot1"/>
</dbReference>
<reference evidence="1 2" key="1">
    <citation type="submission" date="2018-11" db="EMBL/GenBank/DDBJ databases">
        <title>Sequencing the genomes of 1000 actinobacteria strains.</title>
        <authorList>
            <person name="Klenk H.-P."/>
        </authorList>
    </citation>
    <scope>NUCLEOTIDE SEQUENCE [LARGE SCALE GENOMIC DNA]</scope>
    <source>
        <strain evidence="1 2">DSM 14012</strain>
    </source>
</reference>
<dbReference type="InterPro" id="IPR006311">
    <property type="entry name" value="TAT_signal"/>
</dbReference>
<proteinExistence type="predicted"/>
<keyword evidence="2" id="KW-1185">Reference proteome</keyword>
<dbReference type="RefSeq" id="WP_085510789.1">
    <property type="nucleotide sequence ID" value="NZ_FXAP01000001.1"/>
</dbReference>
<evidence type="ECO:0000313" key="1">
    <source>
        <dbReference type="EMBL" id="ROR81720.1"/>
    </source>
</evidence>
<organism evidence="1 2">
    <name type="scientific">Plantibacter flavus</name>
    <dbReference type="NCBI Taxonomy" id="150123"/>
    <lineage>
        <taxon>Bacteria</taxon>
        <taxon>Bacillati</taxon>
        <taxon>Actinomycetota</taxon>
        <taxon>Actinomycetes</taxon>
        <taxon>Micrococcales</taxon>
        <taxon>Microbacteriaceae</taxon>
        <taxon>Plantibacter</taxon>
    </lineage>
</organism>
<evidence type="ECO:0000313" key="2">
    <source>
        <dbReference type="Proteomes" id="UP000266915"/>
    </source>
</evidence>
<protein>
    <submittedName>
        <fullName evidence="1">ABC-type glycerol-3-phosphate transport system substrate-binding protein</fullName>
    </submittedName>
</protein>
<dbReference type="EMBL" id="RKHL01000001">
    <property type="protein sequence ID" value="ROR81720.1"/>
    <property type="molecule type" value="Genomic_DNA"/>
</dbReference>
<dbReference type="InterPro" id="IPR006059">
    <property type="entry name" value="SBP"/>
</dbReference>
<dbReference type="PANTHER" id="PTHR43649:SF30">
    <property type="entry name" value="ABC TRANSPORTER SUBSTRATE-BINDING PROTEIN"/>
    <property type="match status" value="1"/>
</dbReference>
<dbReference type="SUPFAM" id="SSF53850">
    <property type="entry name" value="Periplasmic binding protein-like II"/>
    <property type="match status" value="1"/>
</dbReference>
<sequence length="434" mass="47228">MSNIPQDVSRRRFLTFAGVGALSLGAFALAGCSIGGGSGAGGTTTIRFAWWGGAERQKAYLAGMTLFSKQNSDVTIEPEFGDYTAYQERMTTQMAARDVPDVFWIPSPAVLTYRDAKIYRPLEDVGTLDLSAFSDAELDLFRIDGELNTLPKSMFSPVLRYNQTFMDEDGVALPETLTWDSLAEFLTDYSKNNAAGRKGTTYGAYHDMPFESFLRQRGEDLWSKDGRLAASEDGVAAWIDWWEQLRKAGATTSISEQDGIEPGWSDTGAKVLATFANSNHIVDEAAAFPDYEFRQRDVPALADAAPGYHFTYFSRFAMYAGIDDDRVDAAGALMSYNLNSIDLLKLVGLSAGAPPSLALLDEYEPSATADEQKVIATTREIAAMEQRPRYEAPAGSGSWRTVMIRELEGVTLGDTSVSQAASNFVSAVSSSVGN</sequence>
<dbReference type="PROSITE" id="PS51318">
    <property type="entry name" value="TAT"/>
    <property type="match status" value="1"/>
</dbReference>
<gene>
    <name evidence="1" type="ORF">EDD42_1791</name>
</gene>
<name>A0A3N2C2Q6_9MICO</name>
<dbReference type="Pfam" id="PF13416">
    <property type="entry name" value="SBP_bac_8"/>
    <property type="match status" value="1"/>
</dbReference>
<comment type="caution">
    <text evidence="1">The sequence shown here is derived from an EMBL/GenBank/DDBJ whole genome shotgun (WGS) entry which is preliminary data.</text>
</comment>
<dbReference type="PANTHER" id="PTHR43649">
    <property type="entry name" value="ARABINOSE-BINDING PROTEIN-RELATED"/>
    <property type="match status" value="1"/>
</dbReference>